<dbReference type="Pfam" id="PF00041">
    <property type="entry name" value="fn3"/>
    <property type="match status" value="1"/>
</dbReference>
<feature type="domain" description="Fibronectin type-III" evidence="6">
    <location>
        <begin position="540"/>
        <end position="635"/>
    </location>
</feature>
<keyword evidence="3" id="KW-0624">Polysaccharide degradation</keyword>
<dbReference type="InterPro" id="IPR050964">
    <property type="entry name" value="Striated_Muscle_Regulatory"/>
</dbReference>
<sequence>MSLSALLRRSAVSAIALLLVAPAAPALAAPGDDAADLRECLLTCGSPALIALGDDLSTGPDALEVMVPSVTLDLAGHRLEAAGIRLAPGTELTITDSGTGGTLESRAGAAGGPGIQTTGAVLRVDGGRVVAVARASGDPYTGPTGAGIGGAYREAGGTLVVTGGQVHAEGAYQSAGIGNGSNQTSASGPITVSGGEVTAIGGYSGAGIGGGNWSSPGPVTIAGGRVTAQGGDFGAAIGGGYDGGAGGPVVVSGGELVATGGYQAAGIGSTRYSTERPGADVTIGPGATVTAIGTGRTAIGADARDDLSAEFGRVRIDGDLFLPSGFVQIADSDAPNAEMTVSPTGRILGGAGDPAEGARIQGAGQIENRGAIALAAEHVDVDVLGRSYRVDFDGQGRGGDASHRLFAADFASGHRAVPPPPAGSLWNTRGDGTGAWFDATTPVSEHTTIFAAAPASVDTSAIPTIGRVGVPLPLAGVRVLDPAGSDLGSPVAWTSDAAGDLIDAGSLVPAGVGPRRLTAAATVMGVAVVSSVTVDIAAAAPTAPTGLRALPGDGEATLTWSAPPSGGEAIVGYVVEQRIDGGPWEAERSIGVGTRTTLTGLRNGGVYEYRVAAVDPAGPGAFSETTAATPYAFEPSFTSERAKLADGSVLEPGANITVSAAKLPAGSRVHVALRSLQAGIADATVAHDGTVVLTGTIPADSAEGVDSITATLTLPDGSHGGASTLALAIRSTSGGGDPVDAGATRDRSPGYGALAATGVPPAQYPSALAATLLLVGLGTALIVARRGFES</sequence>
<keyword evidence="1" id="KW-0677">Repeat</keyword>
<keyword evidence="8" id="KW-1185">Reference proteome</keyword>
<dbReference type="PANTHER" id="PTHR13817">
    <property type="entry name" value="TITIN"/>
    <property type="match status" value="1"/>
</dbReference>
<dbReference type="Pfam" id="PF18889">
    <property type="entry name" value="Beta_helix_3"/>
    <property type="match status" value="4"/>
</dbReference>
<evidence type="ECO:0000256" key="4">
    <source>
        <dbReference type="SAM" id="Phobius"/>
    </source>
</evidence>
<gene>
    <name evidence="7" type="ORF">Leucomu_05025</name>
</gene>
<dbReference type="Gene3D" id="2.60.40.10">
    <property type="entry name" value="Immunoglobulins"/>
    <property type="match status" value="1"/>
</dbReference>
<proteinExistence type="predicted"/>
<dbReference type="PROSITE" id="PS50853">
    <property type="entry name" value="FN3"/>
    <property type="match status" value="1"/>
</dbReference>
<keyword evidence="3" id="KW-0119">Carbohydrate metabolism</keyword>
<dbReference type="PANTHER" id="PTHR13817:SF151">
    <property type="entry name" value="TITIN"/>
    <property type="match status" value="1"/>
</dbReference>
<organism evidence="7 8">
    <name type="scientific">Leucobacter muris</name>
    <dbReference type="NCBI Taxonomy" id="1935379"/>
    <lineage>
        <taxon>Bacteria</taxon>
        <taxon>Bacillati</taxon>
        <taxon>Actinomycetota</taxon>
        <taxon>Actinomycetes</taxon>
        <taxon>Micrococcales</taxon>
        <taxon>Microbacteriaceae</taxon>
        <taxon>Leucobacter</taxon>
    </lineage>
</organism>
<dbReference type="EMBL" id="CP035037">
    <property type="protein sequence ID" value="QAB17365.1"/>
    <property type="molecule type" value="Genomic_DNA"/>
</dbReference>
<keyword evidence="2" id="KW-0326">Glycosidase</keyword>
<evidence type="ECO:0000256" key="5">
    <source>
        <dbReference type="SAM" id="SignalP"/>
    </source>
</evidence>
<feature type="signal peptide" evidence="5">
    <location>
        <begin position="1"/>
        <end position="28"/>
    </location>
</feature>
<name>A0ABX5QEA0_9MICO</name>
<keyword evidence="4" id="KW-1133">Transmembrane helix</keyword>
<feature type="chain" id="PRO_5045304225" evidence="5">
    <location>
        <begin position="29"/>
        <end position="790"/>
    </location>
</feature>
<dbReference type="SMART" id="SM00060">
    <property type="entry name" value="FN3"/>
    <property type="match status" value="1"/>
</dbReference>
<reference evidence="7 8" key="1">
    <citation type="submission" date="2019-01" db="EMBL/GenBank/DDBJ databases">
        <title>Leucobacter muris sp. nov. isolated from the nose of a laboratory mouse.</title>
        <authorList>
            <person name="Benga L."/>
            <person name="Sproeer C."/>
            <person name="Schumann P."/>
            <person name="Verbarg S."/>
            <person name="Bunk B."/>
            <person name="Engelhardt E."/>
            <person name="Benten P.M."/>
            <person name="Sager M."/>
        </authorList>
    </citation>
    <scope>NUCLEOTIDE SEQUENCE [LARGE SCALE GENOMIC DNA]</scope>
    <source>
        <strain evidence="7 8">DSM 101948</strain>
    </source>
</reference>
<keyword evidence="2" id="KW-0378">Hydrolase</keyword>
<accession>A0ABX5QEA0</accession>
<protein>
    <submittedName>
        <fullName evidence="7">Fibronectin type III domain-containing protein</fullName>
    </submittedName>
</protein>
<evidence type="ECO:0000256" key="1">
    <source>
        <dbReference type="ARBA" id="ARBA00022737"/>
    </source>
</evidence>
<dbReference type="Gene3D" id="2.160.20.20">
    <property type="match status" value="1"/>
</dbReference>
<dbReference type="InterPro" id="IPR036116">
    <property type="entry name" value="FN3_sf"/>
</dbReference>
<dbReference type="Proteomes" id="UP000285768">
    <property type="component" value="Chromosome"/>
</dbReference>
<dbReference type="CDD" id="cd00063">
    <property type="entry name" value="FN3"/>
    <property type="match status" value="1"/>
</dbReference>
<dbReference type="InterPro" id="IPR013783">
    <property type="entry name" value="Ig-like_fold"/>
</dbReference>
<keyword evidence="5" id="KW-0732">Signal</keyword>
<feature type="transmembrane region" description="Helical" evidence="4">
    <location>
        <begin position="764"/>
        <end position="784"/>
    </location>
</feature>
<dbReference type="SUPFAM" id="SSF49265">
    <property type="entry name" value="Fibronectin type III"/>
    <property type="match status" value="1"/>
</dbReference>
<evidence type="ECO:0000259" key="6">
    <source>
        <dbReference type="PROSITE" id="PS50853"/>
    </source>
</evidence>
<dbReference type="InterPro" id="IPR012332">
    <property type="entry name" value="Autotransporter_pectin_lyase_C"/>
</dbReference>
<evidence type="ECO:0000256" key="3">
    <source>
        <dbReference type="ARBA" id="ARBA00023326"/>
    </source>
</evidence>
<evidence type="ECO:0000256" key="2">
    <source>
        <dbReference type="ARBA" id="ARBA00023295"/>
    </source>
</evidence>
<evidence type="ECO:0000313" key="7">
    <source>
        <dbReference type="EMBL" id="QAB17365.1"/>
    </source>
</evidence>
<keyword evidence="4" id="KW-0472">Membrane</keyword>
<keyword evidence="4" id="KW-0812">Transmembrane</keyword>
<dbReference type="InterPro" id="IPR003961">
    <property type="entry name" value="FN3_dom"/>
</dbReference>
<evidence type="ECO:0000313" key="8">
    <source>
        <dbReference type="Proteomes" id="UP000285768"/>
    </source>
</evidence>
<dbReference type="RefSeq" id="WP_128386528.1">
    <property type="nucleotide sequence ID" value="NZ_CP035037.1"/>
</dbReference>